<reference evidence="6 7" key="1">
    <citation type="journal article" date="2010" name="Science">
        <title>Plasticity of animal genome architecture unmasked by rapid evolution of a pelagic tunicate.</title>
        <authorList>
            <person name="Denoeud F."/>
            <person name="Henriet S."/>
            <person name="Mungpakdee S."/>
            <person name="Aury J.M."/>
            <person name="Da Silva C."/>
            <person name="Brinkmann H."/>
            <person name="Mikhaleva J."/>
            <person name="Olsen L.C."/>
            <person name="Jubin C."/>
            <person name="Canestro C."/>
            <person name="Bouquet J.M."/>
            <person name="Danks G."/>
            <person name="Poulain J."/>
            <person name="Campsteijn C."/>
            <person name="Adamski M."/>
            <person name="Cross I."/>
            <person name="Yadetie F."/>
            <person name="Muffato M."/>
            <person name="Louis A."/>
            <person name="Butcher S."/>
            <person name="Tsagkogeorga G."/>
            <person name="Konrad A."/>
            <person name="Singh S."/>
            <person name="Jensen M.F."/>
            <person name="Cong E.H."/>
            <person name="Eikeseth-Otteraa H."/>
            <person name="Noel B."/>
            <person name="Anthouard V."/>
            <person name="Porcel B.M."/>
            <person name="Kachouri-Lafond R."/>
            <person name="Nishino A."/>
            <person name="Ugolini M."/>
            <person name="Chourrout P."/>
            <person name="Nishida H."/>
            <person name="Aasland R."/>
            <person name="Huzurbazar S."/>
            <person name="Westhof E."/>
            <person name="Delsuc F."/>
            <person name="Lehrach H."/>
            <person name="Reinhardt R."/>
            <person name="Weissenbach J."/>
            <person name="Roy S.W."/>
            <person name="Artiguenave F."/>
            <person name="Postlethwait J.H."/>
            <person name="Manak J.R."/>
            <person name="Thompson E.M."/>
            <person name="Jaillon O."/>
            <person name="Du Pasquier L."/>
            <person name="Boudinot P."/>
            <person name="Liberles D.A."/>
            <person name="Volff J.N."/>
            <person name="Philippe H."/>
            <person name="Lenhard B."/>
            <person name="Roest Crollius H."/>
            <person name="Wincker P."/>
            <person name="Chourrout D."/>
        </authorList>
    </citation>
    <scope>NUCLEOTIDE SEQUENCE [LARGE SCALE GENOMIC DNA]</scope>
</reference>
<proteinExistence type="inferred from homology"/>
<dbReference type="AlphaFoldDB" id="E4X3J1"/>
<evidence type="ECO:0000256" key="4">
    <source>
        <dbReference type="ARBA" id="ARBA00022490"/>
    </source>
</evidence>
<evidence type="ECO:0000313" key="6">
    <source>
        <dbReference type="EMBL" id="CBY18195.1"/>
    </source>
</evidence>
<dbReference type="GO" id="GO:0005634">
    <property type="term" value="C:nucleus"/>
    <property type="evidence" value="ECO:0007669"/>
    <property type="project" value="UniProtKB-SubCell"/>
</dbReference>
<keyword evidence="7" id="KW-1185">Reference proteome</keyword>
<organism evidence="6 7">
    <name type="scientific">Oikopleura dioica</name>
    <name type="common">Tunicate</name>
    <dbReference type="NCBI Taxonomy" id="34765"/>
    <lineage>
        <taxon>Eukaryota</taxon>
        <taxon>Metazoa</taxon>
        <taxon>Chordata</taxon>
        <taxon>Tunicata</taxon>
        <taxon>Appendicularia</taxon>
        <taxon>Copelata</taxon>
        <taxon>Oikopleuridae</taxon>
        <taxon>Oikopleura</taxon>
    </lineage>
</organism>
<evidence type="ECO:0000256" key="5">
    <source>
        <dbReference type="ARBA" id="ARBA00023242"/>
    </source>
</evidence>
<name>E4X3J1_OIKDI</name>
<dbReference type="InterPro" id="IPR029428">
    <property type="entry name" value="MCRIP"/>
</dbReference>
<sequence length="121" mass="13634">MMSEQLEPDFITAISGTPPTVAAADCTLPLSFGTWPAINQSINAEYKTKMSRSESHAQNIEFVSGKWEAVNNHVMGIRQIKTRFGGKPYRAVFYDPREDNEHINKEFVPFDISKLSKQNSP</sequence>
<protein>
    <submittedName>
        <fullName evidence="6">Uncharacterized protein</fullName>
    </submittedName>
</protein>
<dbReference type="OrthoDB" id="10344305at2759"/>
<keyword evidence="5" id="KW-0539">Nucleus</keyword>
<dbReference type="Proteomes" id="UP000001307">
    <property type="component" value="Unassembled WGS sequence"/>
</dbReference>
<comment type="similarity">
    <text evidence="3">Belongs to the MCRIP family.</text>
</comment>
<dbReference type="Pfam" id="PF14799">
    <property type="entry name" value="FAM195"/>
    <property type="match status" value="1"/>
</dbReference>
<evidence type="ECO:0000256" key="2">
    <source>
        <dbReference type="ARBA" id="ARBA00004210"/>
    </source>
</evidence>
<evidence type="ECO:0000256" key="1">
    <source>
        <dbReference type="ARBA" id="ARBA00004123"/>
    </source>
</evidence>
<gene>
    <name evidence="6" type="ORF">GSOID_T00017833001</name>
</gene>
<dbReference type="InParanoid" id="E4X3J1"/>
<evidence type="ECO:0000256" key="3">
    <source>
        <dbReference type="ARBA" id="ARBA00010821"/>
    </source>
</evidence>
<dbReference type="GO" id="GO:0010494">
    <property type="term" value="C:cytoplasmic stress granule"/>
    <property type="evidence" value="ECO:0007669"/>
    <property type="project" value="UniProtKB-SubCell"/>
</dbReference>
<accession>E4X3J1</accession>
<dbReference type="EMBL" id="FN653023">
    <property type="protein sequence ID" value="CBY18195.1"/>
    <property type="molecule type" value="Genomic_DNA"/>
</dbReference>
<keyword evidence="4" id="KW-0963">Cytoplasm</keyword>
<comment type="subcellular location">
    <subcellularLocation>
        <location evidence="2">Cytoplasm</location>
        <location evidence="2">Stress granule</location>
    </subcellularLocation>
    <subcellularLocation>
        <location evidence="1">Nucleus</location>
    </subcellularLocation>
</comment>
<evidence type="ECO:0000313" key="7">
    <source>
        <dbReference type="Proteomes" id="UP000001307"/>
    </source>
</evidence>